<proteinExistence type="inferred from homology"/>
<dbReference type="AlphaFoldDB" id="A0A7H9HQG0"/>
<dbReference type="EMBL" id="CP059269">
    <property type="protein sequence ID" value="QLQ79533.1"/>
    <property type="molecule type" value="Genomic_DNA"/>
</dbReference>
<dbReference type="OrthoDB" id="19232at2759"/>
<dbReference type="GO" id="GO:0072659">
    <property type="term" value="P:protein localization to plasma membrane"/>
    <property type="evidence" value="ECO:0007669"/>
    <property type="project" value="InterPro"/>
</dbReference>
<dbReference type="PANTHER" id="PTHR47766">
    <property type="entry name" value="PROTEIN EFR3"/>
    <property type="match status" value="1"/>
</dbReference>
<dbReference type="InterPro" id="IPR049150">
    <property type="entry name" value="EFR3_HEAT-like_rpt"/>
</dbReference>
<sequence>MRFFTPKHQKLVNQCYPSGRTTDKKPKSSETSYLLYYVNSRRSKLEKVSIYLAKRTAVDLNRRRVGNVAVTLELMAKIVSNCKENLNVFVKDFLHIMRKILSNNNFNNDVSIVELVEEAFCAICKNVDGALCNGDADFVQMYQEFAELYFRVVMEMLHNDDLLLKGCIDISYTSSLASSPQINHFIPQSVDLVLQKFVERHPRFKIAYLETANDQAMSKRLSRTQTRTVGLDDVLDSGADLSIKALQSYFSTAETDKLTLSIRALLQFLQQNPNRNLLEFICNGIPVQLRYIVVLLLVRQLNDNSSQPIIVMKLVSSLLISNVSIVGLSVLDMMRRILKFQLENVGNDEIVNQCCATLTDLNNKIYYRGQTSDMLYEFLLKLRSIKKEEERVVMNNDIKALIRHIEKPCISLELFLEVAPYTGSAEQVRLFDTVEEQVSGGLHLSKLYQLVRQMDSQQEQKLLMQKIFKKYRSFALLSGLNYFTENVSNPEATYYFYHIEASNFLNLEDYRSQAEYKREANELFTRDDLINFYSDSGSNKFSKKGAQILMSQNNQISTSDLLSENNLRSNPINITRDSSIDALAAANTMNNKKSNGYKDCGSVNLEDNRSVAKIRSWKSLRHAAPKVEDLKKVIGGNKSSKTQLRNLSLRGSQSVKSRVTNITFLLSELKSIDDETSHIHDPDEDEIIGLDKNDLARSHSFKALSPNGVSDIKRQSLQNNDHDQDEFQDAANDVTLTGTRGKLF</sequence>
<name>A0A7H9HQG0_9SACH</name>
<evidence type="ECO:0000313" key="3">
    <source>
        <dbReference type="EMBL" id="QLQ79533.1"/>
    </source>
</evidence>
<dbReference type="Proteomes" id="UP000510647">
    <property type="component" value="Chromosome 3"/>
</dbReference>
<accession>A0A7H9HQG0</accession>
<dbReference type="InterPro" id="IPR016024">
    <property type="entry name" value="ARM-type_fold"/>
</dbReference>
<protein>
    <recommendedName>
        <fullName evidence="2">Protein EFR3</fullName>
    </recommendedName>
</protein>
<dbReference type="GO" id="GO:0005886">
    <property type="term" value="C:plasma membrane"/>
    <property type="evidence" value="ECO:0007669"/>
    <property type="project" value="TreeGrafter"/>
</dbReference>
<dbReference type="SUPFAM" id="SSF48371">
    <property type="entry name" value="ARM repeat"/>
    <property type="match status" value="1"/>
</dbReference>
<evidence type="ECO:0000256" key="1">
    <source>
        <dbReference type="ARBA" id="ARBA00010216"/>
    </source>
</evidence>
<dbReference type="Pfam" id="PF21072">
    <property type="entry name" value="EFR3"/>
    <property type="match status" value="1"/>
</dbReference>
<dbReference type="InterPro" id="IPR039786">
    <property type="entry name" value="EFR3"/>
</dbReference>
<organism evidence="3 4">
    <name type="scientific">Torulaspora globosa</name>
    <dbReference type="NCBI Taxonomy" id="48254"/>
    <lineage>
        <taxon>Eukaryota</taxon>
        <taxon>Fungi</taxon>
        <taxon>Dikarya</taxon>
        <taxon>Ascomycota</taxon>
        <taxon>Saccharomycotina</taxon>
        <taxon>Saccharomycetes</taxon>
        <taxon>Saccharomycetales</taxon>
        <taxon>Saccharomycetaceae</taxon>
        <taxon>Torulaspora</taxon>
    </lineage>
</organism>
<dbReference type="PANTHER" id="PTHR47766:SF1">
    <property type="entry name" value="PROTEIN EFR3"/>
    <property type="match status" value="1"/>
</dbReference>
<evidence type="ECO:0000256" key="2">
    <source>
        <dbReference type="ARBA" id="ARBA00017967"/>
    </source>
</evidence>
<gene>
    <name evidence="3" type="ORF">HG537_0C01800</name>
</gene>
<evidence type="ECO:0000313" key="4">
    <source>
        <dbReference type="Proteomes" id="UP000510647"/>
    </source>
</evidence>
<comment type="similarity">
    <text evidence="1">Belongs to the EFR3 family.</text>
</comment>
<keyword evidence="4" id="KW-1185">Reference proteome</keyword>
<reference evidence="3 4" key="1">
    <citation type="submission" date="2020-06" db="EMBL/GenBank/DDBJ databases">
        <title>The yeast mating-type switching endonuclease HO is a domesticated member of an unorthodox homing genetic element family.</title>
        <authorList>
            <person name="Coughlan A.Y."/>
            <person name="Lombardi L."/>
            <person name="Braun-Galleani S."/>
            <person name="Martos A.R."/>
            <person name="Galeote V."/>
            <person name="Bigey F."/>
            <person name="Dequin S."/>
            <person name="Byrne K.P."/>
            <person name="Wolfe K.H."/>
        </authorList>
    </citation>
    <scope>NUCLEOTIDE SEQUENCE [LARGE SCALE GENOMIC DNA]</scope>
    <source>
        <strain evidence="3 4">CBS2947</strain>
    </source>
</reference>